<dbReference type="SMART" id="SM00443">
    <property type="entry name" value="G_patch"/>
    <property type="match status" value="1"/>
</dbReference>
<dbReference type="PANTHER" id="PTHR23329:SF1">
    <property type="entry name" value="TUFTELIN-INTERACTING PROTEIN 11"/>
    <property type="match status" value="1"/>
</dbReference>
<evidence type="ECO:0000256" key="6">
    <source>
        <dbReference type="ARBA" id="ARBA00023242"/>
    </source>
</evidence>
<comment type="similarity">
    <text evidence="2 7">Belongs to the TFP11/STIP family.</text>
</comment>
<protein>
    <recommendedName>
        <fullName evidence="7">Septin-interacting protein 1</fullName>
    </recommendedName>
</protein>
<dbReference type="OrthoDB" id="4822at2759"/>
<sequence>MSDNEYERFEITDYDLDNEFNINRPRRRHTKHQQIYGIWADDSDNEGEGESSGRRGRRGLGGGSTNKPKDYTAPVNFVAGGIQQAGKKQKKKQLLDENAGSDEEDSEADDSDEARPSFGRKQAQLMDNSDANSSDSSAGQEEQPHRPTMSSNSTAGLRHNSHIASNRNVGAWEQHTRGIGAKLLLQMGYEPGKGLGKDLQGISQPVQAHVRKGRGAIGAYGPETAASVGGQVKPLKIDEDIKEAKEFKEQLNKWKKGGGETREKNSKRYYYKSVEEVIAKGKKSDHLLSEKLSKRLGNVPVIDMTGPERRVLSGYHALAQNKITPEETLYDAQAADESAEKPTPVSVFSMPELTHNLQLLVSQCEQDIIAIDKEERECADRQAALMHEQKQLLELVQLERNHMNTLEAALLRLEQLSENPELSLGQAERLFLELQHDYAAEYKEFGLADLAAGVIAPLLKRELNDWQPLEQPAQPVQLIKRWRGILQKDESEVTEQQSRNVFDPYSSLIWAGVMPSFRTCAANWQPKEHAPMAALLDAWAPLLPTWVLDSVLEQLVLPRLTAGVRDWDPLTDTVPIHSWILPWHGILGAKLEESIYPQIRSKLGVALQAWSPQDRSARAMLTPWQSAFPEEQLVQFLLRYIIPKLQAVLAEFVINPLQQNLELWHQVWEWHELIPAHHMAQLLDKHFFPRWMQVLVIWLNQSPDFAEISRWYAGWKSMLSEPILREPCIKEHLRRALDMLHRATDAVLQPTSAPPPPMPPAPAAVLLTPVMLVDVVQPAQLEFKELVSQKCAELGIIFAPLPGRRELGKQIYRVGKLFCYIDRNVCMLSDISFTNWQPVALNQLLERAQTGII</sequence>
<evidence type="ECO:0000256" key="2">
    <source>
        <dbReference type="ARBA" id="ARBA00010900"/>
    </source>
</evidence>
<dbReference type="RefSeq" id="XP_023175096.2">
    <property type="nucleotide sequence ID" value="XM_023319328.2"/>
</dbReference>
<evidence type="ECO:0000313" key="12">
    <source>
        <dbReference type="RefSeq" id="XP_023175097.2"/>
    </source>
</evidence>
<comment type="function">
    <text evidence="7">May be involved in pre-mRNA splicing.</text>
</comment>
<keyword evidence="5 7" id="KW-0508">mRNA splicing</keyword>
<keyword evidence="3 7" id="KW-0507">mRNA processing</keyword>
<dbReference type="GeneID" id="111602327"/>
<comment type="subcellular location">
    <subcellularLocation>
        <location evidence="1 7">Nucleus</location>
    </subcellularLocation>
</comment>
<evidence type="ECO:0000313" key="11">
    <source>
        <dbReference type="RefSeq" id="XP_023175096.2"/>
    </source>
</evidence>
<keyword evidence="6 7" id="KW-0539">Nucleus</keyword>
<keyword evidence="4 7" id="KW-0747">Spliceosome</keyword>
<dbReference type="PANTHER" id="PTHR23329">
    <property type="entry name" value="TUFTELIN-INTERACTING PROTEIN 11-RELATED"/>
    <property type="match status" value="1"/>
</dbReference>
<dbReference type="InterPro" id="IPR000467">
    <property type="entry name" value="G_patch_dom"/>
</dbReference>
<dbReference type="PROSITE" id="PS50174">
    <property type="entry name" value="G_PATCH"/>
    <property type="match status" value="1"/>
</dbReference>
<dbReference type="InterPro" id="IPR022159">
    <property type="entry name" value="STIP/TFIP11_N"/>
</dbReference>
<dbReference type="Proteomes" id="UP000504633">
    <property type="component" value="Unplaced"/>
</dbReference>
<feature type="compositionally biased region" description="Low complexity" evidence="8">
    <location>
        <begin position="127"/>
        <end position="138"/>
    </location>
</feature>
<dbReference type="RefSeq" id="XP_023175097.2">
    <property type="nucleotide sequence ID" value="XM_023319329.2"/>
</dbReference>
<evidence type="ECO:0000256" key="5">
    <source>
        <dbReference type="ARBA" id="ARBA00023187"/>
    </source>
</evidence>
<dbReference type="OMA" id="CEQDIIQ"/>
<accession>A0A6J1M9B7</accession>
<dbReference type="KEGG" id="dhe:111602327"/>
<gene>
    <name evidence="11 12" type="primary">LOC111602327</name>
</gene>
<organism evidence="10 12">
    <name type="scientific">Drosophila hydei</name>
    <name type="common">Fruit fly</name>
    <dbReference type="NCBI Taxonomy" id="7224"/>
    <lineage>
        <taxon>Eukaryota</taxon>
        <taxon>Metazoa</taxon>
        <taxon>Ecdysozoa</taxon>
        <taxon>Arthropoda</taxon>
        <taxon>Hexapoda</taxon>
        <taxon>Insecta</taxon>
        <taxon>Pterygota</taxon>
        <taxon>Neoptera</taxon>
        <taxon>Endopterygota</taxon>
        <taxon>Diptera</taxon>
        <taxon>Brachycera</taxon>
        <taxon>Muscomorpha</taxon>
        <taxon>Ephydroidea</taxon>
        <taxon>Drosophilidae</taxon>
        <taxon>Drosophila</taxon>
    </lineage>
</organism>
<feature type="region of interest" description="Disordered" evidence="8">
    <location>
        <begin position="23"/>
        <end position="158"/>
    </location>
</feature>
<dbReference type="Pfam" id="PF12457">
    <property type="entry name" value="TIP_N"/>
    <property type="match status" value="1"/>
</dbReference>
<evidence type="ECO:0000256" key="3">
    <source>
        <dbReference type="ARBA" id="ARBA00022664"/>
    </source>
</evidence>
<dbReference type="Pfam" id="PF07842">
    <property type="entry name" value="GCFC"/>
    <property type="match status" value="1"/>
</dbReference>
<evidence type="ECO:0000256" key="1">
    <source>
        <dbReference type="ARBA" id="ARBA00004123"/>
    </source>
</evidence>
<dbReference type="GO" id="GO:0000390">
    <property type="term" value="P:spliceosomal complex disassembly"/>
    <property type="evidence" value="ECO:0007669"/>
    <property type="project" value="InterPro"/>
</dbReference>
<dbReference type="InterPro" id="IPR022783">
    <property type="entry name" value="GCFC_dom"/>
</dbReference>
<dbReference type="InterPro" id="IPR045211">
    <property type="entry name" value="TFP11/STIP/Ntr1"/>
</dbReference>
<dbReference type="GO" id="GO:0003676">
    <property type="term" value="F:nucleic acid binding"/>
    <property type="evidence" value="ECO:0007669"/>
    <property type="project" value="InterPro"/>
</dbReference>
<evidence type="ECO:0000256" key="8">
    <source>
        <dbReference type="SAM" id="MobiDB-lite"/>
    </source>
</evidence>
<dbReference type="CTD" id="44238"/>
<dbReference type="AlphaFoldDB" id="A0A6J1M9B7"/>
<evidence type="ECO:0000256" key="7">
    <source>
        <dbReference type="PIRNR" id="PIRNR017706"/>
    </source>
</evidence>
<reference evidence="11 12" key="1">
    <citation type="submission" date="2025-04" db="UniProtKB">
        <authorList>
            <consortium name="RefSeq"/>
        </authorList>
    </citation>
    <scope>IDENTIFICATION</scope>
    <source>
        <strain evidence="11 12">15085-1641.00</strain>
        <tissue evidence="11 12">Whole body</tissue>
    </source>
</reference>
<evidence type="ECO:0000313" key="10">
    <source>
        <dbReference type="Proteomes" id="UP000504633"/>
    </source>
</evidence>
<name>A0A6J1M9B7_DROHY</name>
<dbReference type="InterPro" id="IPR024933">
    <property type="entry name" value="TFP11"/>
</dbReference>
<dbReference type="GO" id="GO:0071008">
    <property type="term" value="C:U2-type post-mRNA release spliceosomal complex"/>
    <property type="evidence" value="ECO:0007669"/>
    <property type="project" value="TreeGrafter"/>
</dbReference>
<dbReference type="Pfam" id="PF01585">
    <property type="entry name" value="G-patch"/>
    <property type="match status" value="1"/>
</dbReference>
<feature type="domain" description="G-patch" evidence="9">
    <location>
        <begin position="176"/>
        <end position="222"/>
    </location>
</feature>
<evidence type="ECO:0000259" key="9">
    <source>
        <dbReference type="PROSITE" id="PS50174"/>
    </source>
</evidence>
<proteinExistence type="inferred from homology"/>
<feature type="compositionally biased region" description="Acidic residues" evidence="8">
    <location>
        <begin position="99"/>
        <end position="112"/>
    </location>
</feature>
<keyword evidence="10" id="KW-1185">Reference proteome</keyword>
<dbReference type="PIRSF" id="PIRSF017706">
    <property type="entry name" value="TFIP11"/>
    <property type="match status" value="1"/>
</dbReference>
<evidence type="ECO:0000256" key="4">
    <source>
        <dbReference type="ARBA" id="ARBA00022728"/>
    </source>
</evidence>